<evidence type="ECO:0000256" key="2">
    <source>
        <dbReference type="ARBA" id="ARBA00013064"/>
    </source>
</evidence>
<name>A0A1G9TRI0_9FIRM</name>
<dbReference type="InterPro" id="IPR016195">
    <property type="entry name" value="Pol/histidinol_Pase-like"/>
</dbReference>
<dbReference type="PANTHER" id="PTHR39181">
    <property type="entry name" value="TYROSINE-PROTEIN PHOSPHATASE YWQE"/>
    <property type="match status" value="1"/>
</dbReference>
<dbReference type="GO" id="GO:0004725">
    <property type="term" value="F:protein tyrosine phosphatase activity"/>
    <property type="evidence" value="ECO:0007669"/>
    <property type="project" value="UniProtKB-EC"/>
</dbReference>
<evidence type="ECO:0000256" key="5">
    <source>
        <dbReference type="ARBA" id="ARBA00051722"/>
    </source>
</evidence>
<dbReference type="GO" id="GO:0030145">
    <property type="term" value="F:manganese ion binding"/>
    <property type="evidence" value="ECO:0007669"/>
    <property type="project" value="InterPro"/>
</dbReference>
<dbReference type="InterPro" id="IPR016667">
    <property type="entry name" value="Caps_polysacc_synth_CpsB/CapC"/>
</dbReference>
<dbReference type="PANTHER" id="PTHR39181:SF1">
    <property type="entry name" value="TYROSINE-PROTEIN PHOSPHATASE YWQE"/>
    <property type="match status" value="1"/>
</dbReference>
<reference evidence="7" key="1">
    <citation type="submission" date="2016-10" db="EMBL/GenBank/DDBJ databases">
        <authorList>
            <person name="Varghese N."/>
            <person name="Submissions S."/>
        </authorList>
    </citation>
    <scope>NUCLEOTIDE SEQUENCE [LARGE SCALE GENOMIC DNA]</scope>
    <source>
        <strain evidence="7">M83</strain>
    </source>
</reference>
<dbReference type="PIRSF" id="PIRSF016557">
    <property type="entry name" value="Caps_synth_CpsB"/>
    <property type="match status" value="1"/>
</dbReference>
<evidence type="ECO:0000256" key="4">
    <source>
        <dbReference type="ARBA" id="ARBA00022912"/>
    </source>
</evidence>
<dbReference type="Pfam" id="PF19567">
    <property type="entry name" value="CpsB_CapC"/>
    <property type="match status" value="1"/>
</dbReference>
<evidence type="ECO:0000313" key="6">
    <source>
        <dbReference type="EMBL" id="SDM50303.1"/>
    </source>
</evidence>
<dbReference type="EMBL" id="FNHZ01000001">
    <property type="protein sequence ID" value="SDM50303.1"/>
    <property type="molecule type" value="Genomic_DNA"/>
</dbReference>
<dbReference type="Proteomes" id="UP000187651">
    <property type="component" value="Unassembled WGS sequence"/>
</dbReference>
<dbReference type="EC" id="3.1.3.48" evidence="2"/>
<accession>A0A1G9TRI0</accession>
<evidence type="ECO:0000256" key="3">
    <source>
        <dbReference type="ARBA" id="ARBA00022801"/>
    </source>
</evidence>
<gene>
    <name evidence="6" type="ORF">SAMN05216544_0462</name>
</gene>
<dbReference type="RefSeq" id="WP_074520735.1">
    <property type="nucleotide sequence ID" value="NZ_FNHZ01000001.1"/>
</dbReference>
<protein>
    <recommendedName>
        <fullName evidence="2">protein-tyrosine-phosphatase</fullName>
        <ecNumber evidence="2">3.1.3.48</ecNumber>
    </recommendedName>
</protein>
<comment type="similarity">
    <text evidence="1">Belongs to the metallo-dependent hydrolases superfamily. CpsB/CapC family.</text>
</comment>
<evidence type="ECO:0000313" key="7">
    <source>
        <dbReference type="Proteomes" id="UP000187651"/>
    </source>
</evidence>
<keyword evidence="7" id="KW-1185">Reference proteome</keyword>
<organism evidence="6 7">
    <name type="scientific">Lachnospira pectinoschiza</name>
    <dbReference type="NCBI Taxonomy" id="28052"/>
    <lineage>
        <taxon>Bacteria</taxon>
        <taxon>Bacillati</taxon>
        <taxon>Bacillota</taxon>
        <taxon>Clostridia</taxon>
        <taxon>Lachnospirales</taxon>
        <taxon>Lachnospiraceae</taxon>
        <taxon>Lachnospira</taxon>
    </lineage>
</organism>
<dbReference type="OrthoDB" id="9788539at2"/>
<comment type="catalytic activity">
    <reaction evidence="5">
        <text>O-phospho-L-tyrosyl-[protein] + H2O = L-tyrosyl-[protein] + phosphate</text>
        <dbReference type="Rhea" id="RHEA:10684"/>
        <dbReference type="Rhea" id="RHEA-COMP:10136"/>
        <dbReference type="Rhea" id="RHEA-COMP:20101"/>
        <dbReference type="ChEBI" id="CHEBI:15377"/>
        <dbReference type="ChEBI" id="CHEBI:43474"/>
        <dbReference type="ChEBI" id="CHEBI:46858"/>
        <dbReference type="ChEBI" id="CHEBI:61978"/>
        <dbReference type="EC" id="3.1.3.48"/>
    </reaction>
</comment>
<keyword evidence="4" id="KW-0904">Protein phosphatase</keyword>
<dbReference type="Gene3D" id="3.20.20.140">
    <property type="entry name" value="Metal-dependent hydrolases"/>
    <property type="match status" value="1"/>
</dbReference>
<sequence length="249" mass="28475">MLLLKKRIDYSMTDLHIHVLPETDDGAADIKTTVQMLELAHEDGIKTLVCTPHYHPIKCRLPQAEIERRVGEIEKIATQLYDDFKLYAGREVLYSQDIPKSIKARGMTINHSRYVLVEFDYRDSRQTIRNGVVNILNEGLIPILAHIERYPSIMLNEDLAEELKRKGAILQINADALVGEEGADAKRLAKHLLKRKLVDVIATDAHTAGRRCPIMGDVVQWVSNKYGYDYAKKISKDNPDRIIRDEFID</sequence>
<evidence type="ECO:0000256" key="1">
    <source>
        <dbReference type="ARBA" id="ARBA00005750"/>
    </source>
</evidence>
<dbReference type="SUPFAM" id="SSF89550">
    <property type="entry name" value="PHP domain-like"/>
    <property type="match status" value="1"/>
</dbReference>
<proteinExistence type="inferred from homology"/>
<keyword evidence="3" id="KW-0378">Hydrolase</keyword>
<dbReference type="AlphaFoldDB" id="A0A1G9TRI0"/>